<proteinExistence type="predicted"/>
<accession>A0A6C0JV12</accession>
<protein>
    <submittedName>
        <fullName evidence="2">Uncharacterized protein</fullName>
    </submittedName>
</protein>
<feature type="transmembrane region" description="Helical" evidence="1">
    <location>
        <begin position="7"/>
        <end position="25"/>
    </location>
</feature>
<name>A0A6C0JV12_9ZZZZ</name>
<evidence type="ECO:0000256" key="1">
    <source>
        <dbReference type="SAM" id="Phobius"/>
    </source>
</evidence>
<reference evidence="2" key="1">
    <citation type="journal article" date="2020" name="Nature">
        <title>Giant virus diversity and host interactions through global metagenomics.</title>
        <authorList>
            <person name="Schulz F."/>
            <person name="Roux S."/>
            <person name="Paez-Espino D."/>
            <person name="Jungbluth S."/>
            <person name="Walsh D.A."/>
            <person name="Denef V.J."/>
            <person name="McMahon K.D."/>
            <person name="Konstantinidis K.T."/>
            <person name="Eloe-Fadrosh E.A."/>
            <person name="Kyrpides N.C."/>
            <person name="Woyke T."/>
        </authorList>
    </citation>
    <scope>NUCLEOTIDE SEQUENCE</scope>
    <source>
        <strain evidence="2">GVMAG-S-1040241-154</strain>
    </source>
</reference>
<dbReference type="AlphaFoldDB" id="A0A6C0JV12"/>
<keyword evidence="1" id="KW-1133">Transmembrane helix</keyword>
<organism evidence="2">
    <name type="scientific">viral metagenome</name>
    <dbReference type="NCBI Taxonomy" id="1070528"/>
    <lineage>
        <taxon>unclassified sequences</taxon>
        <taxon>metagenomes</taxon>
        <taxon>organismal metagenomes</taxon>
    </lineage>
</organism>
<evidence type="ECO:0000313" key="2">
    <source>
        <dbReference type="EMBL" id="QHU07554.1"/>
    </source>
</evidence>
<feature type="transmembrane region" description="Helical" evidence="1">
    <location>
        <begin position="31"/>
        <end position="52"/>
    </location>
</feature>
<sequence length="82" mass="9788">MSILVHLLLVFLVIFFTIIYPIIFIKSKINLFVKILNLIMLFVIINLMFTIINKNLKVYKSKICELINNDNTYNIIKNDYYL</sequence>
<keyword evidence="1" id="KW-0472">Membrane</keyword>
<dbReference type="EMBL" id="MN740684">
    <property type="protein sequence ID" value="QHU07554.1"/>
    <property type="molecule type" value="Genomic_DNA"/>
</dbReference>
<keyword evidence="1" id="KW-0812">Transmembrane</keyword>